<name>A0A8K0QW54_9PLEO</name>
<evidence type="ECO:0000313" key="4">
    <source>
        <dbReference type="Proteomes" id="UP000813461"/>
    </source>
</evidence>
<dbReference type="AlphaFoldDB" id="A0A8K0QW54"/>
<protein>
    <submittedName>
        <fullName evidence="3">Uncharacterized protein</fullName>
    </submittedName>
</protein>
<keyword evidence="2" id="KW-1133">Transmembrane helix</keyword>
<keyword evidence="2" id="KW-0472">Membrane</keyword>
<reference evidence="3" key="1">
    <citation type="journal article" date="2021" name="Nat. Commun.">
        <title>Genetic determinants of endophytism in the Arabidopsis root mycobiome.</title>
        <authorList>
            <person name="Mesny F."/>
            <person name="Miyauchi S."/>
            <person name="Thiergart T."/>
            <person name="Pickel B."/>
            <person name="Atanasova L."/>
            <person name="Karlsson M."/>
            <person name="Huettel B."/>
            <person name="Barry K.W."/>
            <person name="Haridas S."/>
            <person name="Chen C."/>
            <person name="Bauer D."/>
            <person name="Andreopoulos W."/>
            <person name="Pangilinan J."/>
            <person name="LaButti K."/>
            <person name="Riley R."/>
            <person name="Lipzen A."/>
            <person name="Clum A."/>
            <person name="Drula E."/>
            <person name="Henrissat B."/>
            <person name="Kohler A."/>
            <person name="Grigoriev I.V."/>
            <person name="Martin F.M."/>
            <person name="Hacquard S."/>
        </authorList>
    </citation>
    <scope>NUCLEOTIDE SEQUENCE</scope>
    <source>
        <strain evidence="3">MPI-SDFR-AT-0120</strain>
    </source>
</reference>
<evidence type="ECO:0000256" key="1">
    <source>
        <dbReference type="SAM" id="MobiDB-lite"/>
    </source>
</evidence>
<proteinExistence type="predicted"/>
<accession>A0A8K0QW54</accession>
<dbReference type="OrthoDB" id="3540210at2759"/>
<keyword evidence="2" id="KW-0812">Transmembrane</keyword>
<organism evidence="3 4">
    <name type="scientific">Paraphoma chrysanthemicola</name>
    <dbReference type="NCBI Taxonomy" id="798071"/>
    <lineage>
        <taxon>Eukaryota</taxon>
        <taxon>Fungi</taxon>
        <taxon>Dikarya</taxon>
        <taxon>Ascomycota</taxon>
        <taxon>Pezizomycotina</taxon>
        <taxon>Dothideomycetes</taxon>
        <taxon>Pleosporomycetidae</taxon>
        <taxon>Pleosporales</taxon>
        <taxon>Pleosporineae</taxon>
        <taxon>Phaeosphaeriaceae</taxon>
        <taxon>Paraphoma</taxon>
    </lineage>
</organism>
<feature type="transmembrane region" description="Helical" evidence="2">
    <location>
        <begin position="34"/>
        <end position="59"/>
    </location>
</feature>
<dbReference type="EMBL" id="JAGMVJ010000021">
    <property type="protein sequence ID" value="KAH7074170.1"/>
    <property type="molecule type" value="Genomic_DNA"/>
</dbReference>
<dbReference type="Proteomes" id="UP000813461">
    <property type="component" value="Unassembled WGS sequence"/>
</dbReference>
<evidence type="ECO:0000313" key="3">
    <source>
        <dbReference type="EMBL" id="KAH7074170.1"/>
    </source>
</evidence>
<feature type="transmembrane region" description="Helical" evidence="2">
    <location>
        <begin position="106"/>
        <end position="131"/>
    </location>
</feature>
<feature type="transmembrane region" description="Helical" evidence="2">
    <location>
        <begin position="570"/>
        <end position="592"/>
    </location>
</feature>
<feature type="region of interest" description="Disordered" evidence="1">
    <location>
        <begin position="684"/>
        <end position="708"/>
    </location>
</feature>
<keyword evidence="4" id="KW-1185">Reference proteome</keyword>
<gene>
    <name evidence="3" type="ORF">FB567DRAFT_191136</name>
</gene>
<evidence type="ECO:0000256" key="2">
    <source>
        <dbReference type="SAM" id="Phobius"/>
    </source>
</evidence>
<sequence length="708" mass="78571">MSSGASVFTGLWKDRQHNSVEGVTLTMTTANASYLVAFLALFLGIVAGHFWAILSFAVFQIRSTLAPRGGQHHQQQAILRNYHAPGAAIWQLLLSSWSWRRRRGSAALFSAVPVVLLALVSVTSFAVAGILSARITDKDSDVLIKGSTCGLWLSPSAAALASGQELDRVKYSAYVAGKTEDFHLASTMAAACAKNSSVAQDCISYAPKPIDWTTTTKATCAFDSKICYQNTTVRFDTGPIDSTVHFGINSPRKDRLIYRSVVECSPIKREEYMREWHDMNGTKLAPGNVDGNVLITQPGESWVEWYYGPNLQLGLNSTFIFSDRLPTVHMFGSQLFKIASMHSTIGDPTPDWLPIQEVNRTDADVHLLYLTQEMGMQYSRPVNDPWFTANYPVTRETEVSSGRFKNITVYSPGLWPMNTMACAQQYQWCDPSTSTSNPSCTQLGGIIPVMAEARRLFKKNEKQSITLKRLSEVINGARAVSDVVVAITGSVLLINKYGLYKLAPPRDDHWITELDHIFGTLMKYLQIRNYRYTGGYSPALNFEPDITTPKANETWMCDAQMVTREDYQSLSVLGLVIICALGGLIIIINLSLDSIVAWYQKRYNKRAYATAEWELLQAETLQQKLYKSHGVDIHEGNVSMGNVLDNLQGRRHGETMETLVGAEKDRVRELKSMASEGTLGKESIGVSVRRASTERTMPVSPLSRTGSD</sequence>
<comment type="caution">
    <text evidence="3">The sequence shown here is derived from an EMBL/GenBank/DDBJ whole genome shotgun (WGS) entry which is preliminary data.</text>
</comment>